<organism evidence="4 5">
    <name type="scientific">Pelagomonas calceolata</name>
    <dbReference type="NCBI Taxonomy" id="35677"/>
    <lineage>
        <taxon>Eukaryota</taxon>
        <taxon>Sar</taxon>
        <taxon>Stramenopiles</taxon>
        <taxon>Ochrophyta</taxon>
        <taxon>Pelagophyceae</taxon>
        <taxon>Pelagomonadales</taxon>
        <taxon>Pelagomonadaceae</taxon>
        <taxon>Pelagomonas</taxon>
    </lineage>
</organism>
<keyword evidence="1" id="KW-0677">Repeat</keyword>
<protein>
    <submittedName>
        <fullName evidence="4">Uncharacterized protein</fullName>
    </submittedName>
</protein>
<dbReference type="PROSITE" id="PS50088">
    <property type="entry name" value="ANK_REPEAT"/>
    <property type="match status" value="3"/>
</dbReference>
<dbReference type="Pfam" id="PF00023">
    <property type="entry name" value="Ank"/>
    <property type="match status" value="1"/>
</dbReference>
<evidence type="ECO:0000313" key="5">
    <source>
        <dbReference type="Proteomes" id="UP000789595"/>
    </source>
</evidence>
<dbReference type="SUPFAM" id="SSF48403">
    <property type="entry name" value="Ankyrin repeat"/>
    <property type="match status" value="1"/>
</dbReference>
<dbReference type="PANTHER" id="PTHR24198:SF165">
    <property type="entry name" value="ANKYRIN REPEAT-CONTAINING PROTEIN-RELATED"/>
    <property type="match status" value="1"/>
</dbReference>
<evidence type="ECO:0000313" key="4">
    <source>
        <dbReference type="EMBL" id="CAH0364596.1"/>
    </source>
</evidence>
<dbReference type="InterPro" id="IPR002110">
    <property type="entry name" value="Ankyrin_rpt"/>
</dbReference>
<comment type="caution">
    <text evidence="4">The sequence shown here is derived from an EMBL/GenBank/DDBJ whole genome shotgun (WGS) entry which is preliminary data.</text>
</comment>
<sequence>MAMWVGREEEIPAYRLAHNQEATPATLGLFQACEAGDAVKVGEFLAQNGRANYFDDVKGGTTPVHAACTLPKDASALEALIAFAATEPGDDLKPLFDLPSTVLKATPLHCAAEVGNSAQLEVLLKLGIDANGENAYGDTPLLVACANNQAECVKLLLEHNADPTKANHKKQNALHMAVAGLGKALRSEEGKENENVEEKLLVAKRLLEDPKVPLAKRIDPNHADANGQTPLHHIAVMKERPATVALAKLLLASGGKAKVMDASGKRPSELGAGRATPRGELTALLKRHELLVLG</sequence>
<dbReference type="SMART" id="SM00248">
    <property type="entry name" value="ANK"/>
    <property type="match status" value="4"/>
</dbReference>
<evidence type="ECO:0000256" key="3">
    <source>
        <dbReference type="PROSITE-ProRule" id="PRU00023"/>
    </source>
</evidence>
<keyword evidence="5" id="KW-1185">Reference proteome</keyword>
<dbReference type="AlphaFoldDB" id="A0A8J2S7F2"/>
<dbReference type="InterPro" id="IPR036770">
    <property type="entry name" value="Ankyrin_rpt-contain_sf"/>
</dbReference>
<evidence type="ECO:0000256" key="2">
    <source>
        <dbReference type="ARBA" id="ARBA00023043"/>
    </source>
</evidence>
<reference evidence="4" key="1">
    <citation type="submission" date="2021-11" db="EMBL/GenBank/DDBJ databases">
        <authorList>
            <consortium name="Genoscope - CEA"/>
            <person name="William W."/>
        </authorList>
    </citation>
    <scope>NUCLEOTIDE SEQUENCE</scope>
</reference>
<dbReference type="Proteomes" id="UP000789595">
    <property type="component" value="Unassembled WGS sequence"/>
</dbReference>
<keyword evidence="2 3" id="KW-0040">ANK repeat</keyword>
<dbReference type="PROSITE" id="PS50297">
    <property type="entry name" value="ANK_REP_REGION"/>
    <property type="match status" value="2"/>
</dbReference>
<gene>
    <name evidence="4" type="ORF">PECAL_1P09660</name>
</gene>
<name>A0A8J2S7F2_9STRA</name>
<dbReference type="PROSITE" id="PS51257">
    <property type="entry name" value="PROKAR_LIPOPROTEIN"/>
    <property type="match status" value="1"/>
</dbReference>
<accession>A0A8J2S7F2</accession>
<feature type="repeat" description="ANK" evidence="3">
    <location>
        <begin position="103"/>
        <end position="135"/>
    </location>
</feature>
<feature type="repeat" description="ANK" evidence="3">
    <location>
        <begin position="136"/>
        <end position="168"/>
    </location>
</feature>
<dbReference type="PANTHER" id="PTHR24198">
    <property type="entry name" value="ANKYRIN REPEAT AND PROTEIN KINASE DOMAIN-CONTAINING PROTEIN"/>
    <property type="match status" value="1"/>
</dbReference>
<proteinExistence type="predicted"/>
<dbReference type="OrthoDB" id="195446at2759"/>
<dbReference type="Gene3D" id="1.25.40.20">
    <property type="entry name" value="Ankyrin repeat-containing domain"/>
    <property type="match status" value="2"/>
</dbReference>
<dbReference type="EMBL" id="CAKKNE010000001">
    <property type="protein sequence ID" value="CAH0364596.1"/>
    <property type="molecule type" value="Genomic_DNA"/>
</dbReference>
<feature type="repeat" description="ANK" evidence="3">
    <location>
        <begin position="226"/>
        <end position="262"/>
    </location>
</feature>
<evidence type="ECO:0000256" key="1">
    <source>
        <dbReference type="ARBA" id="ARBA00022737"/>
    </source>
</evidence>
<dbReference type="Pfam" id="PF12796">
    <property type="entry name" value="Ank_2"/>
    <property type="match status" value="1"/>
</dbReference>